<keyword evidence="3 8" id="KW-0436">Ligase</keyword>
<gene>
    <name evidence="8 10" type="primary">purC</name>
    <name evidence="10" type="ordered locus">PSMK_21850</name>
</gene>
<dbReference type="KEGG" id="phm:PSMK_21850"/>
<dbReference type="Pfam" id="PF01259">
    <property type="entry name" value="SAICAR_synt"/>
    <property type="match status" value="1"/>
</dbReference>
<dbReference type="HOGENOM" id="CLU_045637_0_0_0"/>
<dbReference type="PANTHER" id="PTHR43700:SF1">
    <property type="entry name" value="PHOSPHORIBOSYLAMINOIMIDAZOLE-SUCCINOCARBOXAMIDE SYNTHASE"/>
    <property type="match status" value="1"/>
</dbReference>
<protein>
    <recommendedName>
        <fullName evidence="8">Phosphoribosylaminoimidazole-succinocarboxamide synthase</fullName>
        <ecNumber evidence="8">6.3.2.6</ecNumber>
    </recommendedName>
    <alternativeName>
        <fullName evidence="8">SAICAR synthetase</fullName>
    </alternativeName>
</protein>
<evidence type="ECO:0000313" key="11">
    <source>
        <dbReference type="Proteomes" id="UP000007881"/>
    </source>
</evidence>
<keyword evidence="11" id="KW-1185">Reference proteome</keyword>
<dbReference type="GO" id="GO:0005737">
    <property type="term" value="C:cytoplasm"/>
    <property type="evidence" value="ECO:0007669"/>
    <property type="project" value="TreeGrafter"/>
</dbReference>
<evidence type="ECO:0000256" key="5">
    <source>
        <dbReference type="ARBA" id="ARBA00022755"/>
    </source>
</evidence>
<keyword evidence="6 8" id="KW-0067">ATP-binding</keyword>
<dbReference type="GO" id="GO:0004639">
    <property type="term" value="F:phosphoribosylaminoimidazolesuccinocarboxamide synthase activity"/>
    <property type="evidence" value="ECO:0007669"/>
    <property type="project" value="UniProtKB-UniRule"/>
</dbReference>
<dbReference type="RefSeq" id="WP_014437562.1">
    <property type="nucleotide sequence ID" value="NC_017080.1"/>
</dbReference>
<keyword evidence="5 8" id="KW-0658">Purine biosynthesis</keyword>
<dbReference type="UniPathway" id="UPA00074">
    <property type="reaction ID" value="UER00131"/>
</dbReference>
<evidence type="ECO:0000256" key="3">
    <source>
        <dbReference type="ARBA" id="ARBA00022598"/>
    </source>
</evidence>
<evidence type="ECO:0000256" key="2">
    <source>
        <dbReference type="ARBA" id="ARBA00010190"/>
    </source>
</evidence>
<dbReference type="GO" id="GO:0005524">
    <property type="term" value="F:ATP binding"/>
    <property type="evidence" value="ECO:0007669"/>
    <property type="project" value="UniProtKB-KW"/>
</dbReference>
<feature type="domain" description="SAICAR synthetase/ADE2 N-terminal" evidence="9">
    <location>
        <begin position="21"/>
        <end position="293"/>
    </location>
</feature>
<keyword evidence="4 8" id="KW-0547">Nucleotide-binding</keyword>
<dbReference type="eggNOG" id="COG0152">
    <property type="taxonomic scope" value="Bacteria"/>
</dbReference>
<evidence type="ECO:0000313" key="10">
    <source>
        <dbReference type="EMBL" id="BAM04344.1"/>
    </source>
</evidence>
<dbReference type="OrthoDB" id="9801549at2"/>
<dbReference type="Gene3D" id="3.30.470.20">
    <property type="entry name" value="ATP-grasp fold, B domain"/>
    <property type="match status" value="1"/>
</dbReference>
<dbReference type="GO" id="GO:0006189">
    <property type="term" value="P:'de novo' IMP biosynthetic process"/>
    <property type="evidence" value="ECO:0007669"/>
    <property type="project" value="UniProtKB-UniRule"/>
</dbReference>
<dbReference type="PANTHER" id="PTHR43700">
    <property type="entry name" value="PHOSPHORIBOSYLAMINOIMIDAZOLE-SUCCINOCARBOXAMIDE SYNTHASE"/>
    <property type="match status" value="1"/>
</dbReference>
<dbReference type="InterPro" id="IPR018236">
    <property type="entry name" value="SAICAR_synthetase_CS"/>
</dbReference>
<proteinExistence type="inferred from homology"/>
<sequence>MRAAASVVTSTDLPLPGRRVGKVRDVYACRTTADCPGGERDAVLLVATDRLSAFDVVLPTAVPGKGPTLTRIAAWWFAKLEADGFLRGPLSADPVPGFGGPLRHHLISTDPAHVAGLSDAQAEALRGRVMIGLPAEVVPVECVVRGYLTGSGWSSYRQTGHVCGVALPVGLVESEKLPEPIFTPTTKAERGAHDAPVSFEQAAGSVGLGLMTTLRDASLALYAAGAAVAEARGVLLADTKFEFGLVDGTPVLVDEALTPDSSRFWPAECWRPGAEPPSFDKQFVRSWLLDEAAAGRWNKAAPGPELPPEIVQRTAERYAEAEHRLTSSASA</sequence>
<dbReference type="STRING" id="1142394.PSMK_21850"/>
<organism evidence="10 11">
    <name type="scientific">Phycisphaera mikurensis (strain NBRC 102666 / KCTC 22515 / FYK2301M01)</name>
    <dbReference type="NCBI Taxonomy" id="1142394"/>
    <lineage>
        <taxon>Bacteria</taxon>
        <taxon>Pseudomonadati</taxon>
        <taxon>Planctomycetota</taxon>
        <taxon>Phycisphaerae</taxon>
        <taxon>Phycisphaerales</taxon>
        <taxon>Phycisphaeraceae</taxon>
        <taxon>Phycisphaera</taxon>
    </lineage>
</organism>
<dbReference type="NCBIfam" id="NF010568">
    <property type="entry name" value="PRK13961.1"/>
    <property type="match status" value="1"/>
</dbReference>
<comment type="catalytic activity">
    <reaction evidence="7 8">
        <text>5-amino-1-(5-phospho-D-ribosyl)imidazole-4-carboxylate + L-aspartate + ATP = (2S)-2-[5-amino-1-(5-phospho-beta-D-ribosyl)imidazole-4-carboxamido]succinate + ADP + phosphate + 2 H(+)</text>
        <dbReference type="Rhea" id="RHEA:22628"/>
        <dbReference type="ChEBI" id="CHEBI:15378"/>
        <dbReference type="ChEBI" id="CHEBI:29991"/>
        <dbReference type="ChEBI" id="CHEBI:30616"/>
        <dbReference type="ChEBI" id="CHEBI:43474"/>
        <dbReference type="ChEBI" id="CHEBI:58443"/>
        <dbReference type="ChEBI" id="CHEBI:77657"/>
        <dbReference type="ChEBI" id="CHEBI:456216"/>
        <dbReference type="EC" id="6.3.2.6"/>
    </reaction>
</comment>
<dbReference type="FunFam" id="3.30.470.20:FF:000015">
    <property type="entry name" value="Phosphoribosylaminoimidazole-succinocarboxamide synthase"/>
    <property type="match status" value="1"/>
</dbReference>
<dbReference type="AlphaFoldDB" id="I0IGF6"/>
<dbReference type="PROSITE" id="PS01058">
    <property type="entry name" value="SAICAR_SYNTHETASE_2"/>
    <property type="match status" value="1"/>
</dbReference>
<dbReference type="Proteomes" id="UP000007881">
    <property type="component" value="Chromosome"/>
</dbReference>
<evidence type="ECO:0000256" key="1">
    <source>
        <dbReference type="ARBA" id="ARBA00004672"/>
    </source>
</evidence>
<dbReference type="EC" id="6.3.2.6" evidence="8"/>
<evidence type="ECO:0000256" key="4">
    <source>
        <dbReference type="ARBA" id="ARBA00022741"/>
    </source>
</evidence>
<evidence type="ECO:0000256" key="6">
    <source>
        <dbReference type="ARBA" id="ARBA00022840"/>
    </source>
</evidence>
<comment type="pathway">
    <text evidence="1 8">Purine metabolism; IMP biosynthesis via de novo pathway; 5-amino-1-(5-phospho-D-ribosyl)imidazole-4-carboxamide from 5-amino-1-(5-phospho-D-ribosyl)imidazole-4-carboxylate: step 1/2.</text>
</comment>
<evidence type="ECO:0000256" key="7">
    <source>
        <dbReference type="ARBA" id="ARBA00048475"/>
    </source>
</evidence>
<dbReference type="Gene3D" id="3.30.200.20">
    <property type="entry name" value="Phosphorylase Kinase, domain 1"/>
    <property type="match status" value="1"/>
</dbReference>
<comment type="similarity">
    <text evidence="2 8">Belongs to the SAICAR synthetase family.</text>
</comment>
<dbReference type="HAMAP" id="MF_00137">
    <property type="entry name" value="SAICAR_synth"/>
    <property type="match status" value="1"/>
</dbReference>
<dbReference type="InterPro" id="IPR028923">
    <property type="entry name" value="SAICAR_synt/ADE2_N"/>
</dbReference>
<reference evidence="10 11" key="1">
    <citation type="submission" date="2012-02" db="EMBL/GenBank/DDBJ databases">
        <title>Complete genome sequence of Phycisphaera mikurensis NBRC 102666.</title>
        <authorList>
            <person name="Ankai A."/>
            <person name="Hosoyama A."/>
            <person name="Terui Y."/>
            <person name="Sekine M."/>
            <person name="Fukai R."/>
            <person name="Kato Y."/>
            <person name="Nakamura S."/>
            <person name="Yamada-Narita S."/>
            <person name="Kawakoshi A."/>
            <person name="Fukunaga Y."/>
            <person name="Yamazaki S."/>
            <person name="Fujita N."/>
        </authorList>
    </citation>
    <scope>NUCLEOTIDE SEQUENCE [LARGE SCALE GENOMIC DNA]</scope>
    <source>
        <strain evidence="11">NBRC 102666 / KCTC 22515 / FYK2301M01</strain>
    </source>
</reference>
<name>I0IGF6_PHYMF</name>
<accession>I0IGF6</accession>
<dbReference type="EMBL" id="AP012338">
    <property type="protein sequence ID" value="BAM04344.1"/>
    <property type="molecule type" value="Genomic_DNA"/>
</dbReference>
<dbReference type="SUPFAM" id="SSF56104">
    <property type="entry name" value="SAICAR synthase-like"/>
    <property type="match status" value="1"/>
</dbReference>
<evidence type="ECO:0000259" key="9">
    <source>
        <dbReference type="Pfam" id="PF01259"/>
    </source>
</evidence>
<evidence type="ECO:0000256" key="8">
    <source>
        <dbReference type="HAMAP-Rule" id="MF_00137"/>
    </source>
</evidence>
<dbReference type="PROSITE" id="PS01057">
    <property type="entry name" value="SAICAR_SYNTHETASE_1"/>
    <property type="match status" value="1"/>
</dbReference>
<dbReference type="PATRIC" id="fig|1142394.8.peg.2256"/>
<dbReference type="CDD" id="cd01414">
    <property type="entry name" value="SAICAR_synt_Sc"/>
    <property type="match status" value="1"/>
</dbReference>